<dbReference type="EMBL" id="JAGFNK010000068">
    <property type="protein sequence ID" value="KAI9509247.1"/>
    <property type="molecule type" value="Genomic_DNA"/>
</dbReference>
<proteinExistence type="predicted"/>
<evidence type="ECO:0000313" key="1">
    <source>
        <dbReference type="EMBL" id="KAI9509247.1"/>
    </source>
</evidence>
<comment type="caution">
    <text evidence="1">The sequence shown here is derived from an EMBL/GenBank/DDBJ whole genome shotgun (WGS) entry which is preliminary data.</text>
</comment>
<protein>
    <submittedName>
        <fullName evidence="1">Nuclear pore complex assembly-domain-containing protein</fullName>
    </submittedName>
</protein>
<keyword evidence="2" id="KW-1185">Reference proteome</keyword>
<name>A0ACC0UDS1_9AGAM</name>
<evidence type="ECO:0000313" key="2">
    <source>
        <dbReference type="Proteomes" id="UP001207468"/>
    </source>
</evidence>
<reference evidence="1" key="1">
    <citation type="submission" date="2021-03" db="EMBL/GenBank/DDBJ databases">
        <title>Evolutionary priming and transition to the ectomycorrhizal habit in an iconic lineage of mushroom-forming fungi: is preadaptation a requirement?</title>
        <authorList>
            <consortium name="DOE Joint Genome Institute"/>
            <person name="Looney B.P."/>
            <person name="Miyauchi S."/>
            <person name="Morin E."/>
            <person name="Drula E."/>
            <person name="Courty P.E."/>
            <person name="Chicoki N."/>
            <person name="Fauchery L."/>
            <person name="Kohler A."/>
            <person name="Kuo A."/>
            <person name="LaButti K."/>
            <person name="Pangilinan J."/>
            <person name="Lipzen A."/>
            <person name="Riley R."/>
            <person name="Andreopoulos W."/>
            <person name="He G."/>
            <person name="Johnson J."/>
            <person name="Barry K.W."/>
            <person name="Grigoriev I.V."/>
            <person name="Nagy L."/>
            <person name="Hibbett D."/>
            <person name="Henrissat B."/>
            <person name="Matheny P.B."/>
            <person name="Labbe J."/>
            <person name="Martin A.F."/>
        </authorList>
    </citation>
    <scope>NUCLEOTIDE SEQUENCE</scope>
    <source>
        <strain evidence="1">BPL698</strain>
    </source>
</reference>
<gene>
    <name evidence="1" type="ORF">F5148DRAFT_778529</name>
</gene>
<accession>A0ACC0UDS1</accession>
<sequence>MPLISSVRRLVKKEKGNNLLFCSLQSRDTRGCPPSVALRWHGAYDNPICLCANNMDSMEEEPLEGDLMSLFDVSAEGFPWRTPRPHEIETRRAQLSDLLIFDILLSSGGIRHPDTLWPPNDPASLRKLLDAIEDSTYDALKKDCLIYFLLKWHQDGREERFREGRCIPPQFAMLSDAYWHLDSGIQVEKAVSLLCDVRLNRDYSSKIIQAISLSGTSARLLLQYLRTAKPMLTEPDDMDTYILALAEDGLINAWQYQRRFTDNSEIQTRLLKKLFEWCFTPKPRPEHLKQLISFPLSSFEQSLLHSFALEPSASFPVSFIPILQDLVCVRLIQSGQYLAAIKLDRQFASTRVGREAPTSQAAERRRKMIEDVIAALPSIERQEIEEQLRTSGQRKSGALIKLTPTQSNAAAAELSMSWEKIPPPRVPAITAGAPRFVLGRPTYGFDQPKAVTGHAKGVTPVYPVHSLLAPAPAQGAEGAVPPGLNGASYVPNPAPSVLLLPSSRAGPRVGLFGPGPQTSKPRLNSSGAREHRPPSLFAPRDTRPSISDQTKAVPPEEPPVGDSSLQKDVIPQFDAEISSDGEDQHGGPAQEPESAPVTEFSESVFISLRPELGQSHPMRETTEPLLPGAFRAEREAAQLEQIPFAHSPPTPPTRQRPVKSRRTIRTSVPGGFDEEATGEEDNVPPLPEVSRASRRRASRTSSIDAEEDNTPAKPRRSSRLSAASSSSEPSPQKISAPKKATRKTRGSAGSSAATGIASSTRSSTRRRR</sequence>
<organism evidence="1 2">
    <name type="scientific">Russula earlei</name>
    <dbReference type="NCBI Taxonomy" id="71964"/>
    <lineage>
        <taxon>Eukaryota</taxon>
        <taxon>Fungi</taxon>
        <taxon>Dikarya</taxon>
        <taxon>Basidiomycota</taxon>
        <taxon>Agaricomycotina</taxon>
        <taxon>Agaricomycetes</taxon>
        <taxon>Russulales</taxon>
        <taxon>Russulaceae</taxon>
        <taxon>Russula</taxon>
    </lineage>
</organism>
<dbReference type="Proteomes" id="UP001207468">
    <property type="component" value="Unassembled WGS sequence"/>
</dbReference>